<dbReference type="InterPro" id="IPR018247">
    <property type="entry name" value="EF_Hand_1_Ca_BS"/>
</dbReference>
<dbReference type="InterPro" id="IPR002048">
    <property type="entry name" value="EF_hand_dom"/>
</dbReference>
<keyword evidence="3" id="KW-0282">Flagellum</keyword>
<organism evidence="3 4">
    <name type="scientific">Nitzschia inconspicua</name>
    <dbReference type="NCBI Taxonomy" id="303405"/>
    <lineage>
        <taxon>Eukaryota</taxon>
        <taxon>Sar</taxon>
        <taxon>Stramenopiles</taxon>
        <taxon>Ochrophyta</taxon>
        <taxon>Bacillariophyta</taxon>
        <taxon>Bacillariophyceae</taxon>
        <taxon>Bacillariophycidae</taxon>
        <taxon>Bacillariales</taxon>
        <taxon>Bacillariaceae</taxon>
        <taxon>Nitzschia</taxon>
    </lineage>
</organism>
<dbReference type="InterPro" id="IPR054322">
    <property type="entry name" value="FCABP_EF-hand"/>
</dbReference>
<keyword evidence="3" id="KW-0966">Cell projection</keyword>
<feature type="domain" description="EF-hand" evidence="2">
    <location>
        <begin position="35"/>
        <end position="70"/>
    </location>
</feature>
<dbReference type="GO" id="GO:0005509">
    <property type="term" value="F:calcium ion binding"/>
    <property type="evidence" value="ECO:0007669"/>
    <property type="project" value="InterPro"/>
</dbReference>
<reference evidence="3" key="2">
    <citation type="submission" date="2021-04" db="EMBL/GenBank/DDBJ databases">
        <authorList>
            <person name="Podell S."/>
        </authorList>
    </citation>
    <scope>NUCLEOTIDE SEQUENCE</scope>
    <source>
        <strain evidence="3">Hildebrandi</strain>
    </source>
</reference>
<evidence type="ECO:0000256" key="1">
    <source>
        <dbReference type="ARBA" id="ARBA00005727"/>
    </source>
</evidence>
<dbReference type="OrthoDB" id="26525at2759"/>
<evidence type="ECO:0000259" key="2">
    <source>
        <dbReference type="PROSITE" id="PS50222"/>
    </source>
</evidence>
<sequence>MTTTDIDWKSFLDKVSTEKDWDEFLAKFPVDMTEEEKAKRAEIFAAFDPNGNGYLSLAEIDKGCRDILGLYELFEAKKAIMRAYQAAKGVGNNSDETGADYVEKNEFRLLLVYLRDYFILWKIFEKIDTGNDARINMDEFMTGVSKIETFFGIEIAEPEAEFAKIDANSGGQLLFDEFADWALKKILLGEDKALV</sequence>
<dbReference type="SMART" id="SM00054">
    <property type="entry name" value="EFh"/>
    <property type="match status" value="3"/>
</dbReference>
<dbReference type="PROSITE" id="PS50222">
    <property type="entry name" value="EF_HAND_2"/>
    <property type="match status" value="2"/>
</dbReference>
<dbReference type="AlphaFoldDB" id="A0A9K3L691"/>
<gene>
    <name evidence="3" type="ORF">IV203_000938</name>
</gene>
<feature type="domain" description="EF-hand" evidence="2">
    <location>
        <begin position="115"/>
        <end position="150"/>
    </location>
</feature>
<dbReference type="Proteomes" id="UP000693970">
    <property type="component" value="Unassembled WGS sequence"/>
</dbReference>
<accession>A0A9K3L691</accession>
<evidence type="ECO:0000313" key="4">
    <source>
        <dbReference type="Proteomes" id="UP000693970"/>
    </source>
</evidence>
<proteinExistence type="inferred from homology"/>
<keyword evidence="3" id="KW-0969">Cilium</keyword>
<comment type="similarity">
    <text evidence="1">Belongs to the calflagin family.</text>
</comment>
<evidence type="ECO:0000313" key="3">
    <source>
        <dbReference type="EMBL" id="KAG7356252.1"/>
    </source>
</evidence>
<keyword evidence="4" id="KW-1185">Reference proteome</keyword>
<dbReference type="EMBL" id="JAGRRH010000015">
    <property type="protein sequence ID" value="KAG7356252.1"/>
    <property type="molecule type" value="Genomic_DNA"/>
</dbReference>
<reference evidence="3" key="1">
    <citation type="journal article" date="2021" name="Sci. Rep.">
        <title>Diploid genomic architecture of Nitzschia inconspicua, an elite biomass production diatom.</title>
        <authorList>
            <person name="Oliver A."/>
            <person name="Podell S."/>
            <person name="Pinowska A."/>
            <person name="Traller J.C."/>
            <person name="Smith S.R."/>
            <person name="McClure R."/>
            <person name="Beliaev A."/>
            <person name="Bohutskyi P."/>
            <person name="Hill E.A."/>
            <person name="Rabines A."/>
            <person name="Zheng H."/>
            <person name="Allen L.Z."/>
            <person name="Kuo A."/>
            <person name="Grigoriev I.V."/>
            <person name="Allen A.E."/>
            <person name="Hazlebeck D."/>
            <person name="Allen E.E."/>
        </authorList>
    </citation>
    <scope>NUCLEOTIDE SEQUENCE</scope>
    <source>
        <strain evidence="3">Hildebrandi</strain>
    </source>
</reference>
<dbReference type="Pfam" id="PF22592">
    <property type="entry name" value="FCaBP_EF-hand"/>
    <property type="match status" value="1"/>
</dbReference>
<name>A0A9K3L691_9STRA</name>
<dbReference type="PROSITE" id="PS00018">
    <property type="entry name" value="EF_HAND_1"/>
    <property type="match status" value="1"/>
</dbReference>
<comment type="caution">
    <text evidence="3">The sequence shown here is derived from an EMBL/GenBank/DDBJ whole genome shotgun (WGS) entry which is preliminary data.</text>
</comment>
<protein>
    <submittedName>
        <fullName evidence="3">Flagellar calcium-binding protein</fullName>
    </submittedName>
</protein>